<name>A0A7V4XUR0_9BACT</name>
<dbReference type="AlphaFoldDB" id="A0A7V4XUR0"/>
<organism evidence="1">
    <name type="scientific">Acidobacterium capsulatum</name>
    <dbReference type="NCBI Taxonomy" id="33075"/>
    <lineage>
        <taxon>Bacteria</taxon>
        <taxon>Pseudomonadati</taxon>
        <taxon>Acidobacteriota</taxon>
        <taxon>Terriglobia</taxon>
        <taxon>Terriglobales</taxon>
        <taxon>Acidobacteriaceae</taxon>
        <taxon>Acidobacterium</taxon>
    </lineage>
</organism>
<evidence type="ECO:0000313" key="1">
    <source>
        <dbReference type="EMBL" id="HGY95598.1"/>
    </source>
</evidence>
<dbReference type="EMBL" id="DTKL01000080">
    <property type="protein sequence ID" value="HGY95598.1"/>
    <property type="molecule type" value="Genomic_DNA"/>
</dbReference>
<reference evidence="1" key="1">
    <citation type="journal article" date="2020" name="mSystems">
        <title>Genome- and Community-Level Interaction Insights into Carbon Utilization and Element Cycling Functions of Hydrothermarchaeota in Hydrothermal Sediment.</title>
        <authorList>
            <person name="Zhou Z."/>
            <person name="Liu Y."/>
            <person name="Xu W."/>
            <person name="Pan J."/>
            <person name="Luo Z.H."/>
            <person name="Li M."/>
        </authorList>
    </citation>
    <scope>NUCLEOTIDE SEQUENCE [LARGE SCALE GENOMIC DNA]</scope>
    <source>
        <strain evidence="1">SpSt-855</strain>
    </source>
</reference>
<comment type="caution">
    <text evidence="1">The sequence shown here is derived from an EMBL/GenBank/DDBJ whole genome shotgun (WGS) entry which is preliminary data.</text>
</comment>
<proteinExistence type="predicted"/>
<sequence length="73" mass="7686">MDQPTASNAARRNEDIALDLLKFVVTSTGVARSGSSAPGFVPASAAKPEDHVQQLLALYSRCLRVVEGKGDSN</sequence>
<protein>
    <submittedName>
        <fullName evidence="1">Uncharacterized protein</fullName>
    </submittedName>
</protein>
<gene>
    <name evidence="1" type="ORF">ENW50_13075</name>
</gene>
<accession>A0A7V4XUR0</accession>